<proteinExistence type="predicted"/>
<dbReference type="AlphaFoldDB" id="A0A1V2DXD6"/>
<dbReference type="Gene3D" id="3.40.50.300">
    <property type="entry name" value="P-loop containing nucleotide triphosphate hydrolases"/>
    <property type="match status" value="1"/>
</dbReference>
<dbReference type="SUPFAM" id="SSF52540">
    <property type="entry name" value="P-loop containing nucleoside triphosphate hydrolases"/>
    <property type="match status" value="1"/>
</dbReference>
<keyword evidence="3" id="KW-1185">Reference proteome</keyword>
<dbReference type="PANTHER" id="PTHR12788:SF10">
    <property type="entry name" value="PROTEIN-TYROSINE SULFOTRANSFERASE"/>
    <property type="match status" value="1"/>
</dbReference>
<evidence type="ECO:0000313" key="2">
    <source>
        <dbReference type="EMBL" id="ONF45435.1"/>
    </source>
</evidence>
<dbReference type="RefSeq" id="WP_076722928.1">
    <property type="nucleotide sequence ID" value="NZ_MSCW01000001.1"/>
</dbReference>
<organism evidence="2 3">
    <name type="scientific">Marinobacter lutaoensis</name>
    <dbReference type="NCBI Taxonomy" id="135739"/>
    <lineage>
        <taxon>Bacteria</taxon>
        <taxon>Pseudomonadati</taxon>
        <taxon>Pseudomonadota</taxon>
        <taxon>Gammaproteobacteria</taxon>
        <taxon>Pseudomonadales</taxon>
        <taxon>Marinobacteraceae</taxon>
        <taxon>Marinobacter</taxon>
    </lineage>
</organism>
<gene>
    <name evidence="2" type="ORF">BTO32_02990</name>
</gene>
<reference evidence="2 3" key="1">
    <citation type="submission" date="2016-12" db="EMBL/GenBank/DDBJ databases">
        <title>Marinobacter lutaoensis whole genome sequencing.</title>
        <authorList>
            <person name="Verma A."/>
            <person name="Krishnamurthi S."/>
        </authorList>
    </citation>
    <scope>NUCLEOTIDE SEQUENCE [LARGE SCALE GENOMIC DNA]</scope>
    <source>
        <strain evidence="2 3">T5054</strain>
    </source>
</reference>
<dbReference type="Proteomes" id="UP000189339">
    <property type="component" value="Unassembled WGS sequence"/>
</dbReference>
<keyword evidence="1" id="KW-0808">Transferase</keyword>
<dbReference type="GO" id="GO:0008476">
    <property type="term" value="F:protein-tyrosine sulfotransferase activity"/>
    <property type="evidence" value="ECO:0007669"/>
    <property type="project" value="InterPro"/>
</dbReference>
<dbReference type="InterPro" id="IPR027417">
    <property type="entry name" value="P-loop_NTPase"/>
</dbReference>
<dbReference type="Pfam" id="PF13469">
    <property type="entry name" value="Sulfotransfer_3"/>
    <property type="match status" value="1"/>
</dbReference>
<protein>
    <recommendedName>
        <fullName evidence="4">Sulfotransferase family protein</fullName>
    </recommendedName>
</protein>
<dbReference type="EMBL" id="MSCW01000001">
    <property type="protein sequence ID" value="ONF45435.1"/>
    <property type="molecule type" value="Genomic_DNA"/>
</dbReference>
<sequence>MHSPIFLIGTQRSGTTLLGRMLSAHSAVFIKNELPVRLVFEPGAGRDRIQANIDRFVRERFGQGINELLAAEGKSVWGLKDPELTRYLDALEQFLPEARFIVITRDPRAVVNSYMENKWGLGTNAYTGALRWKQEVSRQLSFEAALPGYVLRVRYEDLVLDQETHLRRICRFLELPFEAEMMGYYQSKSFVSKNRENKNTFKAPDAALTTKWRRKLTPHQIRVIDSVVRPLLGETGYDDESDPYCPPPWLVFWYRLHQRVLGEIQIQYQWRVRRWLRLIRRRYQSARSASV</sequence>
<dbReference type="STRING" id="135739.BTO32_02990"/>
<comment type="caution">
    <text evidence="2">The sequence shown here is derived from an EMBL/GenBank/DDBJ whole genome shotgun (WGS) entry which is preliminary data.</text>
</comment>
<name>A0A1V2DXD6_9GAMM</name>
<evidence type="ECO:0000256" key="1">
    <source>
        <dbReference type="ARBA" id="ARBA00022679"/>
    </source>
</evidence>
<dbReference type="PANTHER" id="PTHR12788">
    <property type="entry name" value="PROTEIN-TYROSINE SULFOTRANSFERASE 2"/>
    <property type="match status" value="1"/>
</dbReference>
<evidence type="ECO:0000313" key="3">
    <source>
        <dbReference type="Proteomes" id="UP000189339"/>
    </source>
</evidence>
<accession>A0A1V2DXD6</accession>
<dbReference type="InterPro" id="IPR026634">
    <property type="entry name" value="TPST-like"/>
</dbReference>
<evidence type="ECO:0008006" key="4">
    <source>
        <dbReference type="Google" id="ProtNLM"/>
    </source>
</evidence>